<feature type="transmembrane region" description="Helical" evidence="11">
    <location>
        <begin position="79"/>
        <end position="103"/>
    </location>
</feature>
<dbReference type="InterPro" id="IPR035908">
    <property type="entry name" value="F0_ATP_A_sf"/>
</dbReference>
<keyword evidence="5 11" id="KW-0812">Transmembrane</keyword>
<dbReference type="PANTHER" id="PTHR42823:SF3">
    <property type="entry name" value="ATP SYNTHASE SUBUNIT A, CHLOROPLASTIC"/>
    <property type="match status" value="1"/>
</dbReference>
<keyword evidence="3 11" id="KW-0813">Transport</keyword>
<name>A0A2M7XF86_9BACT</name>
<dbReference type="PANTHER" id="PTHR42823">
    <property type="entry name" value="ATP SYNTHASE SUBUNIT A, CHLOROPLASTIC"/>
    <property type="match status" value="1"/>
</dbReference>
<reference evidence="13" key="1">
    <citation type="submission" date="2017-09" db="EMBL/GenBank/DDBJ databases">
        <title>Depth-based differentiation of microbial function through sediment-hosted aquifers and enrichment of novel symbionts in the deep terrestrial subsurface.</title>
        <authorList>
            <person name="Probst A.J."/>
            <person name="Ladd B."/>
            <person name="Jarett J.K."/>
            <person name="Geller-Mcgrath D.E."/>
            <person name="Sieber C.M.K."/>
            <person name="Emerson J.B."/>
            <person name="Anantharaman K."/>
            <person name="Thomas B.C."/>
            <person name="Malmstrom R."/>
            <person name="Stieglmeier M."/>
            <person name="Klingl A."/>
            <person name="Woyke T."/>
            <person name="Ryan C.M."/>
            <person name="Banfield J.F."/>
        </authorList>
    </citation>
    <scope>NUCLEOTIDE SEQUENCE [LARGE SCALE GENOMIC DNA]</scope>
</reference>
<proteinExistence type="inferred from homology"/>
<keyword evidence="6 11" id="KW-0375">Hydrogen ion transport</keyword>
<dbReference type="InterPro" id="IPR045082">
    <property type="entry name" value="ATP_syn_F0_a_bact/chloroplast"/>
</dbReference>
<comment type="function">
    <text evidence="11">Key component of the proton channel; it plays a direct role in the translocation of protons across the membrane.</text>
</comment>
<dbReference type="GO" id="GO:0005886">
    <property type="term" value="C:plasma membrane"/>
    <property type="evidence" value="ECO:0007669"/>
    <property type="project" value="UniProtKB-SubCell"/>
</dbReference>
<dbReference type="SUPFAM" id="SSF81336">
    <property type="entry name" value="F1F0 ATP synthase subunit A"/>
    <property type="match status" value="1"/>
</dbReference>
<evidence type="ECO:0000313" key="12">
    <source>
        <dbReference type="EMBL" id="PJA46533.1"/>
    </source>
</evidence>
<keyword evidence="8 11" id="KW-0406">Ion transport</keyword>
<feature type="transmembrane region" description="Helical" evidence="11">
    <location>
        <begin position="163"/>
        <end position="181"/>
    </location>
</feature>
<dbReference type="Proteomes" id="UP000231263">
    <property type="component" value="Unassembled WGS sequence"/>
</dbReference>
<keyword evidence="4 11" id="KW-0138">CF(0)</keyword>
<evidence type="ECO:0000256" key="10">
    <source>
        <dbReference type="ARBA" id="ARBA00023310"/>
    </source>
</evidence>
<dbReference type="InterPro" id="IPR000568">
    <property type="entry name" value="ATP_synth_F0_asu"/>
</dbReference>
<evidence type="ECO:0000256" key="3">
    <source>
        <dbReference type="ARBA" id="ARBA00022448"/>
    </source>
</evidence>
<dbReference type="GO" id="GO:0045259">
    <property type="term" value="C:proton-transporting ATP synthase complex"/>
    <property type="evidence" value="ECO:0007669"/>
    <property type="project" value="UniProtKB-KW"/>
</dbReference>
<evidence type="ECO:0000256" key="4">
    <source>
        <dbReference type="ARBA" id="ARBA00022547"/>
    </source>
</evidence>
<evidence type="ECO:0000256" key="7">
    <source>
        <dbReference type="ARBA" id="ARBA00022989"/>
    </source>
</evidence>
<keyword evidence="9 11" id="KW-0472">Membrane</keyword>
<dbReference type="GO" id="GO:0042777">
    <property type="term" value="P:proton motive force-driven plasma membrane ATP synthesis"/>
    <property type="evidence" value="ECO:0007669"/>
    <property type="project" value="TreeGrafter"/>
</dbReference>
<keyword evidence="7 11" id="KW-1133">Transmembrane helix</keyword>
<dbReference type="HAMAP" id="MF_01393">
    <property type="entry name" value="ATP_synth_a_bact"/>
    <property type="match status" value="1"/>
</dbReference>
<sequence length="265" mass="29437">MKEITIPAKIIFSLGPVPITDANLGALLVTLGIFIVAFMASRKFSIIPTRIQIVFEMLTEYVMEQLENAFGDKERARNFFPMFITLLLFLIVANELSLVPLIFQITYQGDDLFRLPASDFSLTVALALTIFVISHIMALKISPINHLKNFIAIEPLLKARKPMEFFQATVDFMIGFLNIIGEFAKVISLSARLFGNLFAGEVMVMVIISLASFTRFIVPIPFIVLSQMGGLVQALVFFLLSIQFIALAIDGATPPAESKEQLSHS</sequence>
<gene>
    <name evidence="11" type="primary">atpB</name>
    <name evidence="12" type="ORF">CO173_02085</name>
</gene>
<dbReference type="EMBL" id="PFWT01000009">
    <property type="protein sequence ID" value="PJA46533.1"/>
    <property type="molecule type" value="Genomic_DNA"/>
</dbReference>
<feature type="transmembrane region" description="Helical" evidence="11">
    <location>
        <begin position="22"/>
        <end position="40"/>
    </location>
</feature>
<evidence type="ECO:0000256" key="8">
    <source>
        <dbReference type="ARBA" id="ARBA00023065"/>
    </source>
</evidence>
<evidence type="ECO:0000256" key="2">
    <source>
        <dbReference type="ARBA" id="ARBA00006810"/>
    </source>
</evidence>
<evidence type="ECO:0000256" key="5">
    <source>
        <dbReference type="ARBA" id="ARBA00022692"/>
    </source>
</evidence>
<accession>A0A2M7XF86</accession>
<comment type="similarity">
    <text evidence="2 11">Belongs to the ATPase A chain family.</text>
</comment>
<evidence type="ECO:0000256" key="9">
    <source>
        <dbReference type="ARBA" id="ARBA00023136"/>
    </source>
</evidence>
<comment type="subcellular location">
    <subcellularLocation>
        <location evidence="11">Cell membrane</location>
        <topology evidence="11">Multi-pass membrane protein</topology>
    </subcellularLocation>
    <subcellularLocation>
        <location evidence="1">Membrane</location>
        <topology evidence="1">Multi-pass membrane protein</topology>
    </subcellularLocation>
</comment>
<protein>
    <recommendedName>
        <fullName evidence="11">ATP synthase subunit a</fullName>
    </recommendedName>
    <alternativeName>
        <fullName evidence="11">ATP synthase F0 sector subunit a</fullName>
    </alternativeName>
    <alternativeName>
        <fullName evidence="11">F-ATPase subunit 6</fullName>
    </alternativeName>
</protein>
<evidence type="ECO:0000256" key="1">
    <source>
        <dbReference type="ARBA" id="ARBA00004141"/>
    </source>
</evidence>
<dbReference type="Gene3D" id="1.20.120.220">
    <property type="entry name" value="ATP synthase, F0 complex, subunit A"/>
    <property type="match status" value="1"/>
</dbReference>
<feature type="transmembrane region" description="Helical" evidence="11">
    <location>
        <begin position="230"/>
        <end position="249"/>
    </location>
</feature>
<comment type="caution">
    <text evidence="12">The sequence shown here is derived from an EMBL/GenBank/DDBJ whole genome shotgun (WGS) entry which is preliminary data.</text>
</comment>
<evidence type="ECO:0000256" key="11">
    <source>
        <dbReference type="HAMAP-Rule" id="MF_01393"/>
    </source>
</evidence>
<feature type="transmembrane region" description="Helical" evidence="11">
    <location>
        <begin position="123"/>
        <end position="142"/>
    </location>
</feature>
<evidence type="ECO:0000313" key="13">
    <source>
        <dbReference type="Proteomes" id="UP000231263"/>
    </source>
</evidence>
<dbReference type="AlphaFoldDB" id="A0A2M7XF86"/>
<dbReference type="GO" id="GO:0046933">
    <property type="term" value="F:proton-transporting ATP synthase activity, rotational mechanism"/>
    <property type="evidence" value="ECO:0007669"/>
    <property type="project" value="UniProtKB-UniRule"/>
</dbReference>
<organism evidence="12 13">
    <name type="scientific">Candidatus Uhrbacteria bacterium CG_4_9_14_3_um_filter_41_35</name>
    <dbReference type="NCBI Taxonomy" id="1975034"/>
    <lineage>
        <taxon>Bacteria</taxon>
        <taxon>Candidatus Uhriibacteriota</taxon>
    </lineage>
</organism>
<keyword evidence="11" id="KW-1003">Cell membrane</keyword>
<keyword evidence="10 11" id="KW-0066">ATP synthesis</keyword>
<evidence type="ECO:0000256" key="6">
    <source>
        <dbReference type="ARBA" id="ARBA00022781"/>
    </source>
</evidence>
<dbReference type="Pfam" id="PF00119">
    <property type="entry name" value="ATP-synt_A"/>
    <property type="match status" value="1"/>
</dbReference>
<feature type="transmembrane region" description="Helical" evidence="11">
    <location>
        <begin position="193"/>
        <end position="218"/>
    </location>
</feature>